<comment type="subcellular location">
    <subcellularLocation>
        <location evidence="1">Membrane</location>
        <topology evidence="1">Multi-pass membrane protein</topology>
    </subcellularLocation>
</comment>
<dbReference type="GO" id="GO:0005886">
    <property type="term" value="C:plasma membrane"/>
    <property type="evidence" value="ECO:0007669"/>
    <property type="project" value="TreeGrafter"/>
</dbReference>
<feature type="transmembrane region" description="Helical" evidence="6">
    <location>
        <begin position="82"/>
        <end position="104"/>
    </location>
</feature>
<name>A0A9D2JYX6_9LACT</name>
<evidence type="ECO:0000256" key="1">
    <source>
        <dbReference type="ARBA" id="ARBA00004141"/>
    </source>
</evidence>
<feature type="transmembrane region" description="Helical" evidence="6">
    <location>
        <begin position="42"/>
        <end position="61"/>
    </location>
</feature>
<protein>
    <submittedName>
        <fullName evidence="8">GtrA family protein</fullName>
    </submittedName>
</protein>
<evidence type="ECO:0000313" key="8">
    <source>
        <dbReference type="EMBL" id="HIZ71064.1"/>
    </source>
</evidence>
<keyword evidence="4 6" id="KW-1133">Transmembrane helix</keyword>
<evidence type="ECO:0000256" key="5">
    <source>
        <dbReference type="ARBA" id="ARBA00023136"/>
    </source>
</evidence>
<keyword evidence="5 6" id="KW-0472">Membrane</keyword>
<evidence type="ECO:0000256" key="3">
    <source>
        <dbReference type="ARBA" id="ARBA00022692"/>
    </source>
</evidence>
<comment type="caution">
    <text evidence="8">The sequence shown here is derived from an EMBL/GenBank/DDBJ whole genome shotgun (WGS) entry which is preliminary data.</text>
</comment>
<reference evidence="8" key="2">
    <citation type="submission" date="2021-04" db="EMBL/GenBank/DDBJ databases">
        <authorList>
            <person name="Gilroy R."/>
        </authorList>
    </citation>
    <scope>NUCLEOTIDE SEQUENCE</scope>
    <source>
        <strain evidence="8">CHK169-4300</strain>
    </source>
</reference>
<evidence type="ECO:0000313" key="9">
    <source>
        <dbReference type="Proteomes" id="UP000824106"/>
    </source>
</evidence>
<dbReference type="PANTHER" id="PTHR38459">
    <property type="entry name" value="PROPHAGE BACTOPRENOL-LINKED GLUCOSE TRANSLOCASE HOMOLOG"/>
    <property type="match status" value="1"/>
</dbReference>
<feature type="domain" description="GtrA/DPMS transmembrane" evidence="7">
    <location>
        <begin position="18"/>
        <end position="135"/>
    </location>
</feature>
<keyword evidence="3 6" id="KW-0812">Transmembrane</keyword>
<sequence>MKNKLLNLYYRYREIIDYIFFGGLTTLVNIVVFFIFDSLLSWPYLVANAIAIVLSILFAYVTNKLFVFKTSSNDLKENIYEFIKFIGFRLLSGLADMFSMWVLVDLIFVDTNLAKLLTQFIVVVLNYVFSKFFIFL</sequence>
<reference evidence="8" key="1">
    <citation type="journal article" date="2021" name="PeerJ">
        <title>Extensive microbial diversity within the chicken gut microbiome revealed by metagenomics and culture.</title>
        <authorList>
            <person name="Gilroy R."/>
            <person name="Ravi A."/>
            <person name="Getino M."/>
            <person name="Pursley I."/>
            <person name="Horton D.L."/>
            <person name="Alikhan N.F."/>
            <person name="Baker D."/>
            <person name="Gharbi K."/>
            <person name="Hall N."/>
            <person name="Watson M."/>
            <person name="Adriaenssens E.M."/>
            <person name="Foster-Nyarko E."/>
            <person name="Jarju S."/>
            <person name="Secka A."/>
            <person name="Antonio M."/>
            <person name="Oren A."/>
            <person name="Chaudhuri R.R."/>
            <person name="La Ragione R."/>
            <person name="Hildebrand F."/>
            <person name="Pallen M.J."/>
        </authorList>
    </citation>
    <scope>NUCLEOTIDE SEQUENCE</scope>
    <source>
        <strain evidence="8">CHK169-4300</strain>
    </source>
</reference>
<dbReference type="GO" id="GO:0000271">
    <property type="term" value="P:polysaccharide biosynthetic process"/>
    <property type="evidence" value="ECO:0007669"/>
    <property type="project" value="InterPro"/>
</dbReference>
<evidence type="ECO:0000256" key="6">
    <source>
        <dbReference type="SAM" id="Phobius"/>
    </source>
</evidence>
<proteinExistence type="inferred from homology"/>
<dbReference type="Pfam" id="PF04138">
    <property type="entry name" value="GtrA_DPMS_TM"/>
    <property type="match status" value="1"/>
</dbReference>
<comment type="similarity">
    <text evidence="2">Belongs to the GtrA family.</text>
</comment>
<dbReference type="InterPro" id="IPR007267">
    <property type="entry name" value="GtrA_DPMS_TM"/>
</dbReference>
<organism evidence="8 9">
    <name type="scientific">Candidatus Atopostipes pullistercoris</name>
    <dbReference type="NCBI Taxonomy" id="2838467"/>
    <lineage>
        <taxon>Bacteria</taxon>
        <taxon>Bacillati</taxon>
        <taxon>Bacillota</taxon>
        <taxon>Bacilli</taxon>
        <taxon>Lactobacillales</taxon>
        <taxon>Carnobacteriaceae</taxon>
        <taxon>Atopostipes</taxon>
    </lineage>
</organism>
<dbReference type="InterPro" id="IPR051401">
    <property type="entry name" value="GtrA_CellWall_Glycosyl"/>
</dbReference>
<evidence type="ECO:0000259" key="7">
    <source>
        <dbReference type="Pfam" id="PF04138"/>
    </source>
</evidence>
<dbReference type="EMBL" id="DXAZ01000065">
    <property type="protein sequence ID" value="HIZ71064.1"/>
    <property type="molecule type" value="Genomic_DNA"/>
</dbReference>
<feature type="transmembrane region" description="Helical" evidence="6">
    <location>
        <begin position="15"/>
        <end position="36"/>
    </location>
</feature>
<evidence type="ECO:0000256" key="4">
    <source>
        <dbReference type="ARBA" id="ARBA00022989"/>
    </source>
</evidence>
<feature type="transmembrane region" description="Helical" evidence="6">
    <location>
        <begin position="116"/>
        <end position="135"/>
    </location>
</feature>
<dbReference type="Proteomes" id="UP000824106">
    <property type="component" value="Unassembled WGS sequence"/>
</dbReference>
<dbReference type="AlphaFoldDB" id="A0A9D2JYX6"/>
<gene>
    <name evidence="8" type="ORF">H9808_04795</name>
</gene>
<dbReference type="PANTHER" id="PTHR38459:SF5">
    <property type="entry name" value="CELL WALL TEICHOIC ACID GLYCOSYLATION PROTEIN GTCA"/>
    <property type="match status" value="1"/>
</dbReference>
<accession>A0A9D2JYX6</accession>
<evidence type="ECO:0000256" key="2">
    <source>
        <dbReference type="ARBA" id="ARBA00009399"/>
    </source>
</evidence>